<dbReference type="Proteomes" id="UP000612808">
    <property type="component" value="Unassembled WGS sequence"/>
</dbReference>
<dbReference type="EMBL" id="BOMB01000012">
    <property type="protein sequence ID" value="GID11507.1"/>
    <property type="molecule type" value="Genomic_DNA"/>
</dbReference>
<dbReference type="RefSeq" id="WP_203657492.1">
    <property type="nucleotide sequence ID" value="NZ_BAAAZM010000006.1"/>
</dbReference>
<organism evidence="2 3">
    <name type="scientific">Actinocatenispora rupis</name>
    <dbReference type="NCBI Taxonomy" id="519421"/>
    <lineage>
        <taxon>Bacteria</taxon>
        <taxon>Bacillati</taxon>
        <taxon>Actinomycetota</taxon>
        <taxon>Actinomycetes</taxon>
        <taxon>Micromonosporales</taxon>
        <taxon>Micromonosporaceae</taxon>
        <taxon>Actinocatenispora</taxon>
    </lineage>
</organism>
<accession>A0A8J3J3Y6</accession>
<evidence type="ECO:0000313" key="3">
    <source>
        <dbReference type="Proteomes" id="UP000612808"/>
    </source>
</evidence>
<comment type="caution">
    <text evidence="2">The sequence shown here is derived from an EMBL/GenBank/DDBJ whole genome shotgun (WGS) entry which is preliminary data.</text>
</comment>
<gene>
    <name evidence="2" type="ORF">Aru02nite_23960</name>
</gene>
<keyword evidence="3" id="KW-1185">Reference proteome</keyword>
<dbReference type="AlphaFoldDB" id="A0A8J3J3Y6"/>
<dbReference type="Pfam" id="PF04149">
    <property type="entry name" value="DUF397"/>
    <property type="match status" value="1"/>
</dbReference>
<feature type="domain" description="DUF397" evidence="1">
    <location>
        <begin position="15"/>
        <end position="66"/>
    </location>
</feature>
<name>A0A8J3J3Y6_9ACTN</name>
<dbReference type="InterPro" id="IPR007278">
    <property type="entry name" value="DUF397"/>
</dbReference>
<reference evidence="2" key="1">
    <citation type="submission" date="2021-01" db="EMBL/GenBank/DDBJ databases">
        <title>Whole genome shotgun sequence of Actinocatenispora rupis NBRC 107355.</title>
        <authorList>
            <person name="Komaki H."/>
            <person name="Tamura T."/>
        </authorList>
    </citation>
    <scope>NUCLEOTIDE SEQUENCE</scope>
    <source>
        <strain evidence="2">NBRC 107355</strain>
    </source>
</reference>
<proteinExistence type="predicted"/>
<sequence length="76" mass="8210">MSYRLPLSFDLRDPKWFKSSRTNGQGQCVEAATDGATVLIRDSKDPDGPRLGVSAQQWTALSALVKSGGLDLPANF</sequence>
<evidence type="ECO:0000259" key="1">
    <source>
        <dbReference type="Pfam" id="PF04149"/>
    </source>
</evidence>
<protein>
    <recommendedName>
        <fullName evidence="1">DUF397 domain-containing protein</fullName>
    </recommendedName>
</protein>
<evidence type="ECO:0000313" key="2">
    <source>
        <dbReference type="EMBL" id="GID11507.1"/>
    </source>
</evidence>